<evidence type="ECO:0008006" key="3">
    <source>
        <dbReference type="Google" id="ProtNLM"/>
    </source>
</evidence>
<organism evidence="1 2">
    <name type="scientific">Glycomyces niveus</name>
    <dbReference type="NCBI Taxonomy" id="2820287"/>
    <lineage>
        <taxon>Bacteria</taxon>
        <taxon>Bacillati</taxon>
        <taxon>Actinomycetota</taxon>
        <taxon>Actinomycetes</taxon>
        <taxon>Glycomycetales</taxon>
        <taxon>Glycomycetaceae</taxon>
        <taxon>Glycomyces</taxon>
    </lineage>
</organism>
<proteinExistence type="predicted"/>
<dbReference type="EMBL" id="JAGFNP010000010">
    <property type="protein sequence ID" value="MBO3734654.1"/>
    <property type="molecule type" value="Genomic_DNA"/>
</dbReference>
<keyword evidence="2" id="KW-1185">Reference proteome</keyword>
<protein>
    <recommendedName>
        <fullName evidence="3">DUF4351 domain-containing protein</fullName>
    </recommendedName>
</protein>
<dbReference type="Proteomes" id="UP000681341">
    <property type="component" value="Unassembled WGS sequence"/>
</dbReference>
<name>A0ABS3U790_9ACTN</name>
<sequence>MPGDAHELIIKAIEDEPHTTAWLMDLVDWNRQFARCTAAETRSTSLGSPGRTERRADAVVKLSFPGEDDRIVIVEVQNVWKNEKYYRLPGYMARAFEDYRLPVELLVICSTDALAHRFRGGIQLGPSNNIKVHALGPSNLPEMVSVSDLPTAAAAVVTAAISKSPKGRRAELLISTLDRRLGTIEPGRAADYIMQLLTILEDEPAQMLEDLMRTQTRPYHSEYSDRLRFEGREEGREEGAILQSRRILVSMLEATQTGITAEQRERIEASTDRQELEAWIAKFISSGSAAGLFEE</sequence>
<accession>A0ABS3U790</accession>
<dbReference type="RefSeq" id="WP_208497828.1">
    <property type="nucleotide sequence ID" value="NZ_JAGFNP010000010.1"/>
</dbReference>
<gene>
    <name evidence="1" type="ORF">J5V16_17645</name>
</gene>
<evidence type="ECO:0000313" key="2">
    <source>
        <dbReference type="Proteomes" id="UP000681341"/>
    </source>
</evidence>
<reference evidence="1 2" key="1">
    <citation type="submission" date="2021-03" db="EMBL/GenBank/DDBJ databases">
        <title>Glycomyces sp. nov., a novel actinomycete isolated from soil.</title>
        <authorList>
            <person name="Yang X."/>
            <person name="Xu X."/>
        </authorList>
    </citation>
    <scope>NUCLEOTIDE SEQUENCE [LARGE SCALE GENOMIC DNA]</scope>
    <source>
        <strain evidence="1 2">NEAU-S30</strain>
    </source>
</reference>
<dbReference type="PANTHER" id="PTHR34613">
    <property type="entry name" value="SLL0800 PROTEIN"/>
    <property type="match status" value="1"/>
</dbReference>
<dbReference type="PANTHER" id="PTHR34613:SF1">
    <property type="entry name" value="SLL6017 PROTEIN"/>
    <property type="match status" value="1"/>
</dbReference>
<comment type="caution">
    <text evidence="1">The sequence shown here is derived from an EMBL/GenBank/DDBJ whole genome shotgun (WGS) entry which is preliminary data.</text>
</comment>
<evidence type="ECO:0000313" key="1">
    <source>
        <dbReference type="EMBL" id="MBO3734654.1"/>
    </source>
</evidence>